<feature type="compositionally biased region" description="Low complexity" evidence="8">
    <location>
        <begin position="114"/>
        <end position="128"/>
    </location>
</feature>
<feature type="region of interest" description="Disordered" evidence="8">
    <location>
        <begin position="40"/>
        <end position="135"/>
    </location>
</feature>
<evidence type="ECO:0000256" key="9">
    <source>
        <dbReference type="SAM" id="Phobius"/>
    </source>
</evidence>
<feature type="compositionally biased region" description="Pro residues" evidence="8">
    <location>
        <begin position="50"/>
        <end position="69"/>
    </location>
</feature>
<dbReference type="EMBL" id="CAXKWB010012465">
    <property type="protein sequence ID" value="CAL4104693.1"/>
    <property type="molecule type" value="Genomic_DNA"/>
</dbReference>
<evidence type="ECO:0000256" key="5">
    <source>
        <dbReference type="ARBA" id="ARBA00022989"/>
    </source>
</evidence>
<evidence type="ECO:0000256" key="4">
    <source>
        <dbReference type="ARBA" id="ARBA00022729"/>
    </source>
</evidence>
<feature type="transmembrane region" description="Helical" evidence="9">
    <location>
        <begin position="141"/>
        <end position="162"/>
    </location>
</feature>
<accession>A0AAV2QZJ4</accession>
<evidence type="ECO:0000256" key="2">
    <source>
        <dbReference type="ARBA" id="ARBA00005341"/>
    </source>
</evidence>
<keyword evidence="5 9" id="KW-1133">Transmembrane helix</keyword>
<evidence type="ECO:0000256" key="7">
    <source>
        <dbReference type="ARBA" id="ARBA00023180"/>
    </source>
</evidence>
<comment type="caution">
    <text evidence="10">The sequence shown here is derived from an EMBL/GenBank/DDBJ whole genome shotgun (WGS) entry which is preliminary data.</text>
</comment>
<evidence type="ECO:0000256" key="8">
    <source>
        <dbReference type="SAM" id="MobiDB-lite"/>
    </source>
</evidence>
<evidence type="ECO:0000313" key="10">
    <source>
        <dbReference type="EMBL" id="CAL4104693.1"/>
    </source>
</evidence>
<keyword evidence="6 9" id="KW-0472">Membrane</keyword>
<dbReference type="GO" id="GO:0031410">
    <property type="term" value="C:cytoplasmic vesicle"/>
    <property type="evidence" value="ECO:0007669"/>
    <property type="project" value="TreeGrafter"/>
</dbReference>
<keyword evidence="3 9" id="KW-0812">Transmembrane</keyword>
<evidence type="ECO:0000256" key="1">
    <source>
        <dbReference type="ARBA" id="ARBA00004479"/>
    </source>
</evidence>
<gene>
    <name evidence="10" type="ORF">MNOR_LOCUS17831</name>
</gene>
<keyword evidence="11" id="KW-1185">Reference proteome</keyword>
<keyword evidence="7" id="KW-0325">Glycoprotein</keyword>
<dbReference type="PANTHER" id="PTHR11337:SF8">
    <property type="entry name" value="VISGUN, ISOFORM E"/>
    <property type="match status" value="1"/>
</dbReference>
<feature type="compositionally biased region" description="Low complexity" evidence="8">
    <location>
        <begin position="70"/>
        <end position="94"/>
    </location>
</feature>
<sequence length="182" mass="19451">MYLYISHMCYFCPVPDSQYQWTKQMMVCSKVLGHGGVEKSVSTTTTAAPTEPPTTAPPTEPPTEPPTTLPPTTEAPTEPPTTAAPTEPPTTAAPTQPPTEAPTTAAPTEPPTEAPTDAPTTAPTTTAAPAPPVPEPRHFDAGSFIGGMVLAVAIIAVMYAAWRFWKQRNDRNYHTLQETVHM</sequence>
<dbReference type="Pfam" id="PF05283">
    <property type="entry name" value="MGC-24"/>
    <property type="match status" value="1"/>
</dbReference>
<dbReference type="InterPro" id="IPR007947">
    <property type="entry name" value="CD164_MGC24"/>
</dbReference>
<proteinExistence type="inferred from homology"/>
<comment type="similarity">
    <text evidence="2">Belongs to the CD164 family.</text>
</comment>
<evidence type="ECO:0000256" key="3">
    <source>
        <dbReference type="ARBA" id="ARBA00022692"/>
    </source>
</evidence>
<dbReference type="PANTHER" id="PTHR11337">
    <property type="entry name" value="MUCIN/PORIMIN"/>
    <property type="match status" value="1"/>
</dbReference>
<organism evidence="10 11">
    <name type="scientific">Meganyctiphanes norvegica</name>
    <name type="common">Northern krill</name>
    <name type="synonym">Thysanopoda norvegica</name>
    <dbReference type="NCBI Taxonomy" id="48144"/>
    <lineage>
        <taxon>Eukaryota</taxon>
        <taxon>Metazoa</taxon>
        <taxon>Ecdysozoa</taxon>
        <taxon>Arthropoda</taxon>
        <taxon>Crustacea</taxon>
        <taxon>Multicrustacea</taxon>
        <taxon>Malacostraca</taxon>
        <taxon>Eumalacostraca</taxon>
        <taxon>Eucarida</taxon>
        <taxon>Euphausiacea</taxon>
        <taxon>Euphausiidae</taxon>
        <taxon>Meganyctiphanes</taxon>
    </lineage>
</organism>
<dbReference type="GO" id="GO:0016020">
    <property type="term" value="C:membrane"/>
    <property type="evidence" value="ECO:0007669"/>
    <property type="project" value="UniProtKB-SubCell"/>
</dbReference>
<dbReference type="AlphaFoldDB" id="A0AAV2QZJ4"/>
<dbReference type="Proteomes" id="UP001497623">
    <property type="component" value="Unassembled WGS sequence"/>
</dbReference>
<comment type="subcellular location">
    <subcellularLocation>
        <location evidence="1">Membrane</location>
        <topology evidence="1">Single-pass type I membrane protein</topology>
    </subcellularLocation>
</comment>
<reference evidence="10 11" key="1">
    <citation type="submission" date="2024-05" db="EMBL/GenBank/DDBJ databases">
        <authorList>
            <person name="Wallberg A."/>
        </authorList>
    </citation>
    <scope>NUCLEOTIDE SEQUENCE [LARGE SCALE GENOMIC DNA]</scope>
</reference>
<protein>
    <submittedName>
        <fullName evidence="10">Uncharacterized protein</fullName>
    </submittedName>
</protein>
<keyword evidence="4" id="KW-0732">Signal</keyword>
<name>A0AAV2QZJ4_MEGNR</name>
<evidence type="ECO:0000313" key="11">
    <source>
        <dbReference type="Proteomes" id="UP001497623"/>
    </source>
</evidence>
<evidence type="ECO:0000256" key="6">
    <source>
        <dbReference type="ARBA" id="ARBA00023136"/>
    </source>
</evidence>